<protein>
    <submittedName>
        <fullName evidence="3">Beta strand repeat-containing protein</fullName>
    </submittedName>
</protein>
<dbReference type="PROSITE" id="PS00330">
    <property type="entry name" value="HEMOLYSIN_CALCIUM"/>
    <property type="match status" value="6"/>
</dbReference>
<dbReference type="EMBL" id="JBHRVU010000004">
    <property type="protein sequence ID" value="MFC3442463.1"/>
    <property type="molecule type" value="Genomic_DNA"/>
</dbReference>
<proteinExistence type="predicted"/>
<comment type="subcellular location">
    <subcellularLocation>
        <location evidence="1">Secreted</location>
    </subcellularLocation>
</comment>
<keyword evidence="4" id="KW-1185">Reference proteome</keyword>
<dbReference type="SUPFAM" id="SSF51120">
    <property type="entry name" value="beta-Roll"/>
    <property type="match status" value="4"/>
</dbReference>
<dbReference type="Proteomes" id="UP001595681">
    <property type="component" value="Unassembled WGS sequence"/>
</dbReference>
<name>A0ABV7NH00_9SPHN</name>
<accession>A0ABV7NH00</accession>
<gene>
    <name evidence="3" type="ORF">ACFOKF_14915</name>
</gene>
<dbReference type="InterPro" id="IPR050557">
    <property type="entry name" value="RTX_toxin/Mannuronan_C5-epim"/>
</dbReference>
<evidence type="ECO:0000256" key="1">
    <source>
        <dbReference type="ARBA" id="ARBA00004613"/>
    </source>
</evidence>
<dbReference type="PANTHER" id="PTHR38340">
    <property type="entry name" value="S-LAYER PROTEIN"/>
    <property type="match status" value="1"/>
</dbReference>
<dbReference type="InterPro" id="IPR011049">
    <property type="entry name" value="Serralysin-like_metalloprot_C"/>
</dbReference>
<comment type="caution">
    <text evidence="3">The sequence shown here is derived from an EMBL/GenBank/DDBJ whole genome shotgun (WGS) entry which is preliminary data.</text>
</comment>
<dbReference type="PRINTS" id="PR00313">
    <property type="entry name" value="CABNDNGRPT"/>
</dbReference>
<dbReference type="InterPro" id="IPR001343">
    <property type="entry name" value="Hemolysn_Ca-bd"/>
</dbReference>
<keyword evidence="2" id="KW-0964">Secreted</keyword>
<dbReference type="PANTHER" id="PTHR38340:SF1">
    <property type="entry name" value="S-LAYER PROTEIN"/>
    <property type="match status" value="1"/>
</dbReference>
<dbReference type="RefSeq" id="WP_380796602.1">
    <property type="nucleotide sequence ID" value="NZ_JBHRVU010000004.1"/>
</dbReference>
<evidence type="ECO:0000313" key="4">
    <source>
        <dbReference type="Proteomes" id="UP001595681"/>
    </source>
</evidence>
<dbReference type="Pfam" id="PF00353">
    <property type="entry name" value="HemolysinCabind"/>
    <property type="match status" value="4"/>
</dbReference>
<dbReference type="InterPro" id="IPR018511">
    <property type="entry name" value="Hemolysin-typ_Ca-bd_CS"/>
</dbReference>
<evidence type="ECO:0000256" key="2">
    <source>
        <dbReference type="ARBA" id="ARBA00022525"/>
    </source>
</evidence>
<organism evidence="3 4">
    <name type="scientific">Sphingobium rhizovicinum</name>
    <dbReference type="NCBI Taxonomy" id="432308"/>
    <lineage>
        <taxon>Bacteria</taxon>
        <taxon>Pseudomonadati</taxon>
        <taxon>Pseudomonadota</taxon>
        <taxon>Alphaproteobacteria</taxon>
        <taxon>Sphingomonadales</taxon>
        <taxon>Sphingomonadaceae</taxon>
        <taxon>Sphingobium</taxon>
    </lineage>
</organism>
<reference evidence="4" key="1">
    <citation type="journal article" date="2019" name="Int. J. Syst. Evol. Microbiol.">
        <title>The Global Catalogue of Microorganisms (GCM) 10K type strain sequencing project: providing services to taxonomists for standard genome sequencing and annotation.</title>
        <authorList>
            <consortium name="The Broad Institute Genomics Platform"/>
            <consortium name="The Broad Institute Genome Sequencing Center for Infectious Disease"/>
            <person name="Wu L."/>
            <person name="Ma J."/>
        </authorList>
    </citation>
    <scope>NUCLEOTIDE SEQUENCE [LARGE SCALE GENOMIC DNA]</scope>
    <source>
        <strain evidence="4">CCM 7491</strain>
    </source>
</reference>
<dbReference type="Gene3D" id="2.150.10.10">
    <property type="entry name" value="Serralysin-like metalloprotease, C-terminal"/>
    <property type="match status" value="3"/>
</dbReference>
<evidence type="ECO:0000313" key="3">
    <source>
        <dbReference type="EMBL" id="MFC3442463.1"/>
    </source>
</evidence>
<sequence length="641" mass="64482">MTFAYRHANKNLGRIFNAGATRCTLKGSTVTLVITNNVVTTADDDHAIDNGNQLIYVAATGLVAAQGDAAGIVSHTFLQLNVAGQIFGGRYGAWANGLNSATINVSGTGSIVGGSAAIFLTGTARIQNAGYIYGFDAIVSDTDLGSSTIINSGSIMASSVAISIVTSQFYSVTIQNSGLISGDAYAVITGDSADTVTNSGTIIGDLMLGSGNDRFNSRAGMIDGTVYGGDGDDILIGSAYDDVLNGGSGADRLDGGAGIDTATYSLSNSAGVTVDLMDMSVNTGFAAGDQLYSIENLTGSSAGDNIFGDNGANMLNGGGGGDFLVGRGGDDVLNGGTGGDTLIGGLGNDIYYVDNVLDVVVELDGEGADTIYSTVSYSLTTALVETMVLTGTAAVNATGNNRVNRLYGNDGNNILTGLGGNDTLHGGAGADTLIGGAGDDTYYVDDAGDQVIELDGQGNDRIYSTVTYSLAGTIVETLILTGFGGTGATGNGRANTLIGNDSFNSLSGLGGNDVLIGNGGNDTLDGGEGSDTLTGGQGGDSFRFSTTLGSGNVDRITDFSPVDDTIRLDDAIFTNFISGVAVEDGAFRVGASAIDADDRILYDSVTGTLLYDADGVGGVAAVAFARIDPGLALTSADFVIV</sequence>